<dbReference type="EC" id="4.2.2.-" evidence="3"/>
<keyword evidence="2 3" id="KW-0961">Cell wall biogenesis/degradation</keyword>
<organism evidence="7 8">
    <name type="scientific">Kushneria sinocarnis</name>
    <dbReference type="NCBI Taxonomy" id="595502"/>
    <lineage>
        <taxon>Bacteria</taxon>
        <taxon>Pseudomonadati</taxon>
        <taxon>Pseudomonadota</taxon>
        <taxon>Gammaproteobacteria</taxon>
        <taxon>Oceanospirillales</taxon>
        <taxon>Halomonadaceae</taxon>
        <taxon>Kushneria</taxon>
    </lineage>
</organism>
<keyword evidence="5" id="KW-0732">Signal</keyword>
<evidence type="ECO:0000256" key="2">
    <source>
        <dbReference type="ARBA" id="ARBA00023316"/>
    </source>
</evidence>
<dbReference type="InterPro" id="IPR034718">
    <property type="entry name" value="RlpA"/>
</dbReference>
<dbReference type="RefSeq" id="WP_121174046.1">
    <property type="nucleotide sequence ID" value="NZ_RBIN01000011.1"/>
</dbReference>
<dbReference type="GO" id="GO:0008932">
    <property type="term" value="F:lytic endotransglycosylase activity"/>
    <property type="evidence" value="ECO:0007669"/>
    <property type="project" value="UniProtKB-UniRule"/>
</dbReference>
<dbReference type="PANTHER" id="PTHR34183:SF8">
    <property type="entry name" value="ENDOLYTIC PEPTIDOGLYCAN TRANSGLYCOSYLASE RLPA-RELATED"/>
    <property type="match status" value="1"/>
</dbReference>
<dbReference type="InterPro" id="IPR036908">
    <property type="entry name" value="RlpA-like_sf"/>
</dbReference>
<keyword evidence="3" id="KW-1003">Cell membrane</keyword>
<dbReference type="EMBL" id="RBIN01000011">
    <property type="protein sequence ID" value="RKQ95785.1"/>
    <property type="molecule type" value="Genomic_DNA"/>
</dbReference>
<keyword evidence="8" id="KW-1185">Reference proteome</keyword>
<reference evidence="7 8" key="1">
    <citation type="submission" date="2018-10" db="EMBL/GenBank/DDBJ databases">
        <title>Genomic Encyclopedia of Type Strains, Phase IV (KMG-IV): sequencing the most valuable type-strain genomes for metagenomic binning, comparative biology and taxonomic classification.</title>
        <authorList>
            <person name="Goeker M."/>
        </authorList>
    </citation>
    <scope>NUCLEOTIDE SEQUENCE [LARGE SCALE GENOMIC DNA]</scope>
    <source>
        <strain evidence="7 8">DSM 23229</strain>
    </source>
</reference>
<dbReference type="PANTHER" id="PTHR34183">
    <property type="entry name" value="ENDOLYTIC PEPTIDOGLYCAN TRANSGLYCOSYLASE RLPA"/>
    <property type="match status" value="1"/>
</dbReference>
<dbReference type="Gene3D" id="2.40.40.10">
    <property type="entry name" value="RlpA-like domain"/>
    <property type="match status" value="1"/>
</dbReference>
<feature type="chain" id="PRO_5019593959" description="Endolytic peptidoglycan transglycosylase RlpA" evidence="5">
    <location>
        <begin position="27"/>
        <end position="132"/>
    </location>
</feature>
<dbReference type="GO" id="GO:0000270">
    <property type="term" value="P:peptidoglycan metabolic process"/>
    <property type="evidence" value="ECO:0007669"/>
    <property type="project" value="UniProtKB-UniRule"/>
</dbReference>
<comment type="function">
    <text evidence="3">Lytic transglycosylase with a strong preference for naked glycan strands that lack stem peptides.</text>
</comment>
<proteinExistence type="inferred from homology"/>
<evidence type="ECO:0000259" key="6">
    <source>
        <dbReference type="Pfam" id="PF03330"/>
    </source>
</evidence>
<feature type="domain" description="RlpA-like protein double-psi beta-barrel" evidence="6">
    <location>
        <begin position="38"/>
        <end position="126"/>
    </location>
</feature>
<evidence type="ECO:0000256" key="3">
    <source>
        <dbReference type="HAMAP-Rule" id="MF_02071"/>
    </source>
</evidence>
<comment type="similarity">
    <text evidence="3 4">Belongs to the RlpA family.</text>
</comment>
<evidence type="ECO:0000256" key="1">
    <source>
        <dbReference type="ARBA" id="ARBA00023239"/>
    </source>
</evidence>
<dbReference type="OrthoDB" id="9779128at2"/>
<dbReference type="Pfam" id="PF03330">
    <property type="entry name" value="DPBB_1"/>
    <property type="match status" value="1"/>
</dbReference>
<comment type="caution">
    <text evidence="7">The sequence shown here is derived from an EMBL/GenBank/DDBJ whole genome shotgun (WGS) entry which is preliminary data.</text>
</comment>
<feature type="signal peptide" evidence="5">
    <location>
        <begin position="1"/>
        <end position="26"/>
    </location>
</feature>
<dbReference type="InterPro" id="IPR012997">
    <property type="entry name" value="RplA"/>
</dbReference>
<dbReference type="GO" id="GO:0071555">
    <property type="term" value="P:cell wall organization"/>
    <property type="evidence" value="ECO:0007669"/>
    <property type="project" value="UniProtKB-KW"/>
</dbReference>
<dbReference type="SUPFAM" id="SSF50685">
    <property type="entry name" value="Barwin-like endoglucanases"/>
    <property type="match status" value="1"/>
</dbReference>
<evidence type="ECO:0000313" key="8">
    <source>
        <dbReference type="Proteomes" id="UP000281975"/>
    </source>
</evidence>
<dbReference type="Proteomes" id="UP000281975">
    <property type="component" value="Unassembled WGS sequence"/>
</dbReference>
<keyword evidence="3" id="KW-0564">Palmitate</keyword>
<evidence type="ECO:0000256" key="5">
    <source>
        <dbReference type="SAM" id="SignalP"/>
    </source>
</evidence>
<evidence type="ECO:0000256" key="4">
    <source>
        <dbReference type="RuleBase" id="RU003495"/>
    </source>
</evidence>
<dbReference type="HAMAP" id="MF_02071">
    <property type="entry name" value="RlpA"/>
    <property type="match status" value="1"/>
</dbReference>
<dbReference type="InterPro" id="IPR009009">
    <property type="entry name" value="RlpA-like_DPBB"/>
</dbReference>
<sequence>MAPDRILRHLSFTVALASALVLSGCAGPSVDSAAGSVQRGEASYYASRYVGRQTASGERLSAQQLTAAHRSLPFGTRVRVINLDNDRQVTVRINDRGPFTAGRIIDLSPLAARRLHMLQSGTAPVRLEVLAR</sequence>
<keyword evidence="1 3" id="KW-0456">Lyase</keyword>
<keyword evidence="3 7" id="KW-0449">Lipoprotein</keyword>
<comment type="subcellular location">
    <subcellularLocation>
        <location evidence="3">Cell membrane</location>
        <topology evidence="3">Lipid-anchor</topology>
    </subcellularLocation>
</comment>
<accession>A0A420WTB9</accession>
<dbReference type="GO" id="GO:0005886">
    <property type="term" value="C:plasma membrane"/>
    <property type="evidence" value="ECO:0007669"/>
    <property type="project" value="UniProtKB-SubCell"/>
</dbReference>
<keyword evidence="3" id="KW-0472">Membrane</keyword>
<name>A0A420WTB9_9GAMM</name>
<evidence type="ECO:0000313" key="7">
    <source>
        <dbReference type="EMBL" id="RKQ95785.1"/>
    </source>
</evidence>
<dbReference type="NCBIfam" id="TIGR00413">
    <property type="entry name" value="rlpA"/>
    <property type="match status" value="1"/>
</dbReference>
<dbReference type="PROSITE" id="PS51257">
    <property type="entry name" value="PROKAR_LIPOPROTEIN"/>
    <property type="match status" value="1"/>
</dbReference>
<dbReference type="AlphaFoldDB" id="A0A420WTB9"/>
<protein>
    <recommendedName>
        <fullName evidence="3">Endolytic peptidoglycan transglycosylase RlpA</fullName>
        <ecNumber evidence="3">4.2.2.-</ecNumber>
    </recommendedName>
</protein>
<dbReference type="CDD" id="cd22268">
    <property type="entry name" value="DPBB_RlpA-like"/>
    <property type="match status" value="1"/>
</dbReference>
<gene>
    <name evidence="3" type="primary">rlpA</name>
    <name evidence="7" type="ORF">C7446_3164</name>
</gene>